<name>A0AA37BT48_9ACTN</name>
<feature type="compositionally biased region" description="Low complexity" evidence="1">
    <location>
        <begin position="28"/>
        <end position="40"/>
    </location>
</feature>
<feature type="region of interest" description="Disordered" evidence="1">
    <location>
        <begin position="1"/>
        <end position="61"/>
    </location>
</feature>
<reference evidence="2" key="1">
    <citation type="submission" date="2022-09" db="EMBL/GenBank/DDBJ databases">
        <title>Whole genome shotgun sequence of Streptomyces albidoflavus NBRC 12854.</title>
        <authorList>
            <person name="Komaki H."/>
            <person name="Tamura T."/>
        </authorList>
    </citation>
    <scope>NUCLEOTIDE SEQUENCE</scope>
    <source>
        <strain evidence="2">NBRC 12854</strain>
    </source>
</reference>
<evidence type="ECO:0000313" key="2">
    <source>
        <dbReference type="EMBL" id="GHI44182.1"/>
    </source>
</evidence>
<dbReference type="AlphaFoldDB" id="A0AA37BT48"/>
<accession>A0AA37BT48</accession>
<comment type="caution">
    <text evidence="2">The sequence shown here is derived from an EMBL/GenBank/DDBJ whole genome shotgun (WGS) entry which is preliminary data.</text>
</comment>
<proteinExistence type="predicted"/>
<protein>
    <submittedName>
        <fullName evidence="2">Uncharacterized protein</fullName>
    </submittedName>
</protein>
<gene>
    <name evidence="2" type="ORF">ScoT_03560</name>
</gene>
<feature type="compositionally biased region" description="Basic and acidic residues" evidence="1">
    <location>
        <begin position="50"/>
        <end position="59"/>
    </location>
</feature>
<dbReference type="Proteomes" id="UP001051844">
    <property type="component" value="Unassembled WGS sequence"/>
</dbReference>
<sequence>MAKPSVPTGQFGESEVGMPTAKTRKATTTKSGTPTAKAAKSGTGSQKRQGGAEEHHPRDLTVTIPVGKAAEKVTQLVSAPVGAARKAVPAKGGLPMYAGLGALGIAGVLQWPVAAGIGVGYAVLRRTGMLDDPPEQAKTA</sequence>
<dbReference type="RefSeq" id="WP_226660185.1">
    <property type="nucleotide sequence ID" value="NZ_BNDZ01000003.1"/>
</dbReference>
<dbReference type="EMBL" id="BNDZ01000003">
    <property type="protein sequence ID" value="GHI44182.1"/>
    <property type="molecule type" value="Genomic_DNA"/>
</dbReference>
<organism evidence="2 3">
    <name type="scientific">Streptomyces albidoflavus</name>
    <dbReference type="NCBI Taxonomy" id="1886"/>
    <lineage>
        <taxon>Bacteria</taxon>
        <taxon>Bacillati</taxon>
        <taxon>Actinomycetota</taxon>
        <taxon>Actinomycetes</taxon>
        <taxon>Kitasatosporales</taxon>
        <taxon>Streptomycetaceae</taxon>
        <taxon>Streptomyces</taxon>
        <taxon>Streptomyces albidoflavus group</taxon>
    </lineage>
</organism>
<evidence type="ECO:0000256" key="1">
    <source>
        <dbReference type="SAM" id="MobiDB-lite"/>
    </source>
</evidence>
<evidence type="ECO:0000313" key="3">
    <source>
        <dbReference type="Proteomes" id="UP001051844"/>
    </source>
</evidence>